<gene>
    <name evidence="11" type="ORF">Dace_0322</name>
</gene>
<dbReference type="AlphaFoldDB" id="Q1JW56"/>
<dbReference type="SUPFAM" id="SSF54631">
    <property type="entry name" value="CBS-domain pair"/>
    <property type="match status" value="1"/>
</dbReference>
<accession>Q1JW56</accession>
<evidence type="ECO:0000313" key="12">
    <source>
        <dbReference type="Proteomes" id="UP000005695"/>
    </source>
</evidence>
<dbReference type="Pfam" id="PF07085">
    <property type="entry name" value="DRTGG"/>
    <property type="match status" value="1"/>
</dbReference>
<evidence type="ECO:0000256" key="1">
    <source>
        <dbReference type="ARBA" id="ARBA00001936"/>
    </source>
</evidence>
<evidence type="ECO:0000256" key="8">
    <source>
        <dbReference type="ARBA" id="ARBA00047820"/>
    </source>
</evidence>
<dbReference type="FunFam" id="3.90.1640.10:FF:000001">
    <property type="entry name" value="Probable manganese-dependent inorganic pyrophosphatase"/>
    <property type="match status" value="1"/>
</dbReference>
<dbReference type="Gene3D" id="3.40.1390.20">
    <property type="entry name" value="HprK N-terminal domain-like"/>
    <property type="match status" value="1"/>
</dbReference>
<keyword evidence="6" id="KW-0464">Manganese</keyword>
<comment type="subunit">
    <text evidence="2">Homohexamer.</text>
</comment>
<dbReference type="PANTHER" id="PTHR12112:SF22">
    <property type="entry name" value="MANGANESE-DEPENDENT INORGANIC PYROPHOSPHATASE-RELATED"/>
    <property type="match status" value="1"/>
</dbReference>
<comment type="cofactor">
    <cofactor evidence="1">
        <name>Mn(2+)</name>
        <dbReference type="ChEBI" id="CHEBI:29035"/>
    </cofactor>
</comment>
<evidence type="ECO:0000259" key="10">
    <source>
        <dbReference type="PROSITE" id="PS51371"/>
    </source>
</evidence>
<evidence type="ECO:0000256" key="2">
    <source>
        <dbReference type="ARBA" id="ARBA00011643"/>
    </source>
</evidence>
<reference evidence="11" key="1">
    <citation type="submission" date="2006-05" db="EMBL/GenBank/DDBJ databases">
        <title>Annotation of the draft genome assembly of Desulfuromonas acetoxidans DSM 684.</title>
        <authorList>
            <consortium name="US DOE Joint Genome Institute (JGI-ORNL)"/>
            <person name="Larimer F."/>
            <person name="Land M."/>
            <person name="Hauser L."/>
        </authorList>
    </citation>
    <scope>NUCLEOTIDE SEQUENCE [LARGE SCALE GENOMIC DNA]</scope>
    <source>
        <strain evidence="11">DSM 684</strain>
    </source>
</reference>
<dbReference type="Pfam" id="PF01368">
    <property type="entry name" value="DHH"/>
    <property type="match status" value="1"/>
</dbReference>
<dbReference type="Pfam" id="PF00571">
    <property type="entry name" value="CBS"/>
    <property type="match status" value="1"/>
</dbReference>
<keyword evidence="9" id="KW-0129">CBS domain</keyword>
<dbReference type="InterPro" id="IPR000644">
    <property type="entry name" value="CBS_dom"/>
</dbReference>
<dbReference type="RefSeq" id="WP_006002685.1">
    <property type="nucleotide sequence ID" value="NZ_AAEW02000025.1"/>
</dbReference>
<feature type="domain" description="CBS" evidence="10">
    <location>
        <begin position="75"/>
        <end position="135"/>
    </location>
</feature>
<dbReference type="GO" id="GO:0005737">
    <property type="term" value="C:cytoplasm"/>
    <property type="evidence" value="ECO:0007669"/>
    <property type="project" value="InterPro"/>
</dbReference>
<dbReference type="InterPro" id="IPR028979">
    <property type="entry name" value="Ser_kin/Pase_Hpr-like_N_sf"/>
</dbReference>
<dbReference type="Gene3D" id="3.10.310.20">
    <property type="entry name" value="DHHA2 domain"/>
    <property type="match status" value="1"/>
</dbReference>
<evidence type="ECO:0000256" key="7">
    <source>
        <dbReference type="ARBA" id="ARBA00032535"/>
    </source>
</evidence>
<evidence type="ECO:0000256" key="3">
    <source>
        <dbReference type="ARBA" id="ARBA00012146"/>
    </source>
</evidence>
<dbReference type="PANTHER" id="PTHR12112">
    <property type="entry name" value="BNIP - RELATED"/>
    <property type="match status" value="1"/>
</dbReference>
<dbReference type="InterPro" id="IPR010766">
    <property type="entry name" value="DRTGG"/>
</dbReference>
<comment type="catalytic activity">
    <reaction evidence="8">
        <text>diphosphate + H2O = 2 phosphate + H(+)</text>
        <dbReference type="Rhea" id="RHEA:24576"/>
        <dbReference type="ChEBI" id="CHEBI:15377"/>
        <dbReference type="ChEBI" id="CHEBI:15378"/>
        <dbReference type="ChEBI" id="CHEBI:33019"/>
        <dbReference type="ChEBI" id="CHEBI:43474"/>
        <dbReference type="EC" id="3.6.1.1"/>
    </reaction>
</comment>
<dbReference type="InterPro" id="IPR004097">
    <property type="entry name" value="DHHA2"/>
</dbReference>
<dbReference type="OrthoDB" id="9766150at2"/>
<evidence type="ECO:0000256" key="5">
    <source>
        <dbReference type="ARBA" id="ARBA00022801"/>
    </source>
</evidence>
<protein>
    <recommendedName>
        <fullName evidence="3">inorganic diphosphatase</fullName>
        <ecNumber evidence="3">3.6.1.1</ecNumber>
    </recommendedName>
    <alternativeName>
        <fullName evidence="7">Pyrophosphate phospho-hydrolase</fullName>
    </alternativeName>
</protein>
<dbReference type="InterPro" id="IPR038763">
    <property type="entry name" value="DHH_sf"/>
</dbReference>
<organism evidence="11 12">
    <name type="scientific">Desulfuromonas acetoxidans (strain DSM 684 / 11070)</name>
    <dbReference type="NCBI Taxonomy" id="281689"/>
    <lineage>
        <taxon>Bacteria</taxon>
        <taxon>Pseudomonadati</taxon>
        <taxon>Thermodesulfobacteriota</taxon>
        <taxon>Desulfuromonadia</taxon>
        <taxon>Desulfuromonadales</taxon>
        <taxon>Desulfuromonadaceae</taxon>
        <taxon>Desulfuromonas</taxon>
    </lineage>
</organism>
<evidence type="ECO:0000313" key="11">
    <source>
        <dbReference type="EMBL" id="EAT14471.1"/>
    </source>
</evidence>
<sequence length="551" mass="60697">MPQQRVYVIGHMNPDTDSVCSAIAYARLRAAQGLDGVQPARAGNINRQTEFILEELAVPQPELLLDVSPRIRDIIGEQQPVTIPTTAPLSRALELFHLHNVRILPVVDDKRCPQGILYLKKVSERFLVPSQEKELRRVSASPRSICQCLKATALNEVDFDELEELNLYVAAMAEPTFAEKMADQDMRKMILIAGDRIDILRLAVERAVRVLVVVADLDIPPDILELGRKNNVTILSTSFDSATSTWLTRLATPVGHLAETDYITLRRQDRVDELRVSLTHSVVPGVVIVNDTGQVEAVATKSHLLRPSDVKLILVDHNELSQAVAGADKVEILEVVDHHRLGSFQTDKPIRFINQPVGSTCTLVATLYQNAGITPDPATAGLMLSGLLSDTVVMKSPTTTEVDRDIAEWLGQLSGLDPQEYGRRIFASSSAMSAYDSLEKVITTDFKVFSASSCQFGIGQVEVVSFHEFHGLKEELSAELEKLREKRDLGMAGLLVTDIVAGNSELLVAGDRQLAFMIGYPQLGDNLFELRGVLSRKKQLIPHLLRVLGAA</sequence>
<dbReference type="EMBL" id="AAEW02000025">
    <property type="protein sequence ID" value="EAT14471.1"/>
    <property type="molecule type" value="Genomic_DNA"/>
</dbReference>
<dbReference type="SUPFAM" id="SSF75138">
    <property type="entry name" value="HprK N-terminal domain-like"/>
    <property type="match status" value="1"/>
</dbReference>
<dbReference type="NCBIfam" id="NF011443">
    <property type="entry name" value="PRK14869.1-5"/>
    <property type="match status" value="1"/>
</dbReference>
<reference evidence="11" key="2">
    <citation type="submission" date="2006-05" db="EMBL/GenBank/DDBJ databases">
        <title>Sequencing of the draft genome and assembly of Desulfuromonas acetoxidans DSM 684.</title>
        <authorList>
            <consortium name="US DOE Joint Genome Institute (JGI-PGF)"/>
            <person name="Copeland A."/>
            <person name="Lucas S."/>
            <person name="Lapidus A."/>
            <person name="Barry K."/>
            <person name="Detter J.C."/>
            <person name="Glavina del Rio T."/>
            <person name="Hammon N."/>
            <person name="Israni S."/>
            <person name="Dalin E."/>
            <person name="Tice H."/>
            <person name="Bruce D."/>
            <person name="Pitluck S."/>
            <person name="Richardson P."/>
        </authorList>
    </citation>
    <scope>NUCLEOTIDE SEQUENCE [LARGE SCALE GENOMIC DNA]</scope>
    <source>
        <strain evidence="11">DSM 684</strain>
    </source>
</reference>
<name>Q1JW56_DESA6</name>
<dbReference type="InterPro" id="IPR038222">
    <property type="entry name" value="DHHA2_dom_sf"/>
</dbReference>
<dbReference type="SUPFAM" id="SSF64182">
    <property type="entry name" value="DHH phosphoesterases"/>
    <property type="match status" value="1"/>
</dbReference>
<keyword evidence="5 11" id="KW-0378">Hydrolase</keyword>
<dbReference type="Pfam" id="PF02833">
    <property type="entry name" value="DHHA2"/>
    <property type="match status" value="1"/>
</dbReference>
<comment type="caution">
    <text evidence="11">The sequence shown here is derived from an EMBL/GenBank/DDBJ whole genome shotgun (WGS) entry which is preliminary data.</text>
</comment>
<dbReference type="EC" id="3.6.1.1" evidence="3"/>
<keyword evidence="4" id="KW-0479">Metal-binding</keyword>
<proteinExistence type="predicted"/>
<dbReference type="Gene3D" id="3.90.1640.10">
    <property type="entry name" value="inorganic pyrophosphatase (n-terminal core)"/>
    <property type="match status" value="2"/>
</dbReference>
<dbReference type="SMART" id="SM01131">
    <property type="entry name" value="DHHA2"/>
    <property type="match status" value="1"/>
</dbReference>
<dbReference type="InterPro" id="IPR046342">
    <property type="entry name" value="CBS_dom_sf"/>
</dbReference>
<evidence type="ECO:0000256" key="6">
    <source>
        <dbReference type="ARBA" id="ARBA00023211"/>
    </source>
</evidence>
<dbReference type="GO" id="GO:0046872">
    <property type="term" value="F:metal ion binding"/>
    <property type="evidence" value="ECO:0007669"/>
    <property type="project" value="UniProtKB-KW"/>
</dbReference>
<dbReference type="Proteomes" id="UP000005695">
    <property type="component" value="Unassembled WGS sequence"/>
</dbReference>
<evidence type="ECO:0000256" key="4">
    <source>
        <dbReference type="ARBA" id="ARBA00022723"/>
    </source>
</evidence>
<keyword evidence="12" id="KW-1185">Reference proteome</keyword>
<evidence type="ECO:0000256" key="9">
    <source>
        <dbReference type="PROSITE-ProRule" id="PRU00703"/>
    </source>
</evidence>
<dbReference type="NCBIfam" id="NF011445">
    <property type="entry name" value="PRK14869.2-1"/>
    <property type="match status" value="1"/>
</dbReference>
<dbReference type="InterPro" id="IPR001667">
    <property type="entry name" value="DDH_dom"/>
</dbReference>
<dbReference type="GO" id="GO:0004427">
    <property type="term" value="F:inorganic diphosphate phosphatase activity"/>
    <property type="evidence" value="ECO:0007669"/>
    <property type="project" value="UniProtKB-EC"/>
</dbReference>
<dbReference type="PROSITE" id="PS51371">
    <property type="entry name" value="CBS"/>
    <property type="match status" value="1"/>
</dbReference>